<sequence>MVSKSSGSSGGVTSCPSRTVADYRHRLTSVNDKVKSYRTSMTSRLLFAPLVVPIVPFLSNDAIVAVAFQHQRHASTSRRLCASTSIADLPVLSDESYPTILPPFPRGVIFDMDGTLVEHSIDFADMRRRIYAVADADPIGRDLERDCVLALADKLSPGGREKCEIIFDEIGRGAIEDMRLMPGGAELVRYLRDAGLRCAVLTRNLEANARVVSDAYLAEVMTIDGEGGDRRLLACVEPLFHPIIGRDSARSPPGTDDEGGRPLRNKPHPDAILHVCDVWGCDPADVMMVGDNANDDIVAANRAGCGGSVLLIQKGGGELDTHSGYAVGDTEEEVRERTPSLRVESLFELMSCLESLLNERDSGRFGIEASKEGMQQLTSDIVLPI</sequence>
<dbReference type="PROSITE" id="PS51257">
    <property type="entry name" value="PROKAR_LIPOPROTEIN"/>
    <property type="match status" value="1"/>
</dbReference>
<gene>
    <name evidence="2" type="ORF">ACHAW5_006941</name>
</gene>
<evidence type="ECO:0000256" key="1">
    <source>
        <dbReference type="SAM" id="MobiDB-lite"/>
    </source>
</evidence>
<dbReference type="Gene3D" id="3.40.50.1000">
    <property type="entry name" value="HAD superfamily/HAD-like"/>
    <property type="match status" value="1"/>
</dbReference>
<dbReference type="Proteomes" id="UP001530315">
    <property type="component" value="Unassembled WGS sequence"/>
</dbReference>
<dbReference type="SFLD" id="SFLDS00003">
    <property type="entry name" value="Haloacid_Dehalogenase"/>
    <property type="match status" value="1"/>
</dbReference>
<dbReference type="PANTHER" id="PTHR43885">
    <property type="entry name" value="HALOACID DEHALOGENASE-LIKE HYDROLASE"/>
    <property type="match status" value="1"/>
</dbReference>
<dbReference type="InterPro" id="IPR036412">
    <property type="entry name" value="HAD-like_sf"/>
</dbReference>
<feature type="region of interest" description="Disordered" evidence="1">
    <location>
        <begin position="245"/>
        <end position="266"/>
    </location>
</feature>
<dbReference type="SUPFAM" id="SSF56784">
    <property type="entry name" value="HAD-like"/>
    <property type="match status" value="1"/>
</dbReference>
<accession>A0ABD3NUS2</accession>
<name>A0ABD3NUS2_9STRA</name>
<reference evidence="2 3" key="1">
    <citation type="submission" date="2024-10" db="EMBL/GenBank/DDBJ databases">
        <title>Updated reference genomes for cyclostephanoid diatoms.</title>
        <authorList>
            <person name="Roberts W.R."/>
            <person name="Alverson A.J."/>
        </authorList>
    </citation>
    <scope>NUCLEOTIDE SEQUENCE [LARGE SCALE GENOMIC DNA]</scope>
    <source>
        <strain evidence="2 3">AJA276-08</strain>
    </source>
</reference>
<dbReference type="Pfam" id="PF00702">
    <property type="entry name" value="Hydrolase"/>
    <property type="match status" value="1"/>
</dbReference>
<dbReference type="NCBIfam" id="TIGR01549">
    <property type="entry name" value="HAD-SF-IA-v1"/>
    <property type="match status" value="1"/>
</dbReference>
<dbReference type="PANTHER" id="PTHR43885:SF1">
    <property type="entry name" value="SUPERFAMILY HYDROLASE, PUTATIVE (AFU_ORTHOLOGUE AFUA_4G13290)-RELATED"/>
    <property type="match status" value="1"/>
</dbReference>
<comment type="caution">
    <text evidence="2">The sequence shown here is derived from an EMBL/GenBank/DDBJ whole genome shotgun (WGS) entry which is preliminary data.</text>
</comment>
<dbReference type="InterPro" id="IPR023214">
    <property type="entry name" value="HAD_sf"/>
</dbReference>
<dbReference type="EMBL" id="JALLAZ020001182">
    <property type="protein sequence ID" value="KAL3779141.1"/>
    <property type="molecule type" value="Genomic_DNA"/>
</dbReference>
<keyword evidence="3" id="KW-1185">Reference proteome</keyword>
<proteinExistence type="predicted"/>
<dbReference type="SFLD" id="SFLDG01129">
    <property type="entry name" value="C1.5:_HAD__Beta-PGM__Phosphata"/>
    <property type="match status" value="1"/>
</dbReference>
<protein>
    <recommendedName>
        <fullName evidence="4">Phosphoglycolate phosphatase</fullName>
    </recommendedName>
</protein>
<evidence type="ECO:0000313" key="3">
    <source>
        <dbReference type="Proteomes" id="UP001530315"/>
    </source>
</evidence>
<evidence type="ECO:0008006" key="4">
    <source>
        <dbReference type="Google" id="ProtNLM"/>
    </source>
</evidence>
<organism evidence="2 3">
    <name type="scientific">Stephanodiscus triporus</name>
    <dbReference type="NCBI Taxonomy" id="2934178"/>
    <lineage>
        <taxon>Eukaryota</taxon>
        <taxon>Sar</taxon>
        <taxon>Stramenopiles</taxon>
        <taxon>Ochrophyta</taxon>
        <taxon>Bacillariophyta</taxon>
        <taxon>Coscinodiscophyceae</taxon>
        <taxon>Thalassiosirophycidae</taxon>
        <taxon>Stephanodiscales</taxon>
        <taxon>Stephanodiscaceae</taxon>
        <taxon>Stephanodiscus</taxon>
    </lineage>
</organism>
<dbReference type="InterPro" id="IPR006439">
    <property type="entry name" value="HAD-SF_hydro_IA"/>
</dbReference>
<evidence type="ECO:0000313" key="2">
    <source>
        <dbReference type="EMBL" id="KAL3779141.1"/>
    </source>
</evidence>
<dbReference type="AlphaFoldDB" id="A0ABD3NUS2"/>